<proteinExistence type="predicted"/>
<evidence type="ECO:0000313" key="1">
    <source>
        <dbReference type="EMBL" id="ETW40011.1"/>
    </source>
</evidence>
<sequence length="67" mass="8160">MTSSFFIYLLFKKNTFKVLQKNNSYDNIILELILSCYENIYIFTFLVMNREVCNDVLEKYKYYVSET</sequence>
<accession>W4I8I8</accession>
<name>W4I8I8_PLAFA</name>
<reference evidence="1 2" key="1">
    <citation type="submission" date="2013-02" db="EMBL/GenBank/DDBJ databases">
        <title>The Genome Annotation of Plasmodium falciparum NF135/5.C10.</title>
        <authorList>
            <consortium name="The Broad Institute Genome Sequencing Platform"/>
            <consortium name="The Broad Institute Genome Sequencing Center for Infectious Disease"/>
            <person name="Neafsey D."/>
            <person name="Hoffman S."/>
            <person name="Volkman S."/>
            <person name="Rosenthal P."/>
            <person name="Walker B."/>
            <person name="Young S.K."/>
            <person name="Zeng Q."/>
            <person name="Gargeya S."/>
            <person name="Fitzgerald M."/>
            <person name="Haas B."/>
            <person name="Abouelleil A."/>
            <person name="Allen A.W."/>
            <person name="Alvarado L."/>
            <person name="Arachchi H.M."/>
            <person name="Berlin A.M."/>
            <person name="Chapman S.B."/>
            <person name="Gainer-Dewar J."/>
            <person name="Goldberg J."/>
            <person name="Griggs A."/>
            <person name="Gujja S."/>
            <person name="Hansen M."/>
            <person name="Howarth C."/>
            <person name="Imamovic A."/>
            <person name="Ireland A."/>
            <person name="Larimer J."/>
            <person name="McCowan C."/>
            <person name="Murphy C."/>
            <person name="Pearson M."/>
            <person name="Poon T.W."/>
            <person name="Priest M."/>
            <person name="Roberts A."/>
            <person name="Saif S."/>
            <person name="Shea T."/>
            <person name="Sisk P."/>
            <person name="Sykes S."/>
            <person name="Wortman J."/>
            <person name="Nusbaum C."/>
            <person name="Birren B."/>
        </authorList>
    </citation>
    <scope>NUCLEOTIDE SEQUENCE [LARGE SCALE GENOMIC DNA]</scope>
    <source>
        <strain evidence="1 2">NF135/5.C10</strain>
    </source>
</reference>
<protein>
    <submittedName>
        <fullName evidence="1">Uncharacterized protein</fullName>
    </submittedName>
</protein>
<evidence type="ECO:0000313" key="2">
    <source>
        <dbReference type="Proteomes" id="UP000019114"/>
    </source>
</evidence>
<dbReference type="Proteomes" id="UP000019114">
    <property type="component" value="Unassembled WGS sequence"/>
</dbReference>
<gene>
    <name evidence="1" type="ORF">PFNF135_06037</name>
</gene>
<reference evidence="1 2" key="2">
    <citation type="submission" date="2013-02" db="EMBL/GenBank/DDBJ databases">
        <title>The Genome Sequence of Plasmodium falciparum NF135/5.C10.</title>
        <authorList>
            <consortium name="The Broad Institute Genome Sequencing Platform"/>
            <consortium name="The Broad Institute Genome Sequencing Center for Infectious Disease"/>
            <person name="Neafsey D."/>
            <person name="Cheeseman I."/>
            <person name="Volkman S."/>
            <person name="Adams J."/>
            <person name="Walker B."/>
            <person name="Young S.K."/>
            <person name="Zeng Q."/>
            <person name="Gargeya S."/>
            <person name="Fitzgerald M."/>
            <person name="Haas B."/>
            <person name="Abouelleil A."/>
            <person name="Alvarado L."/>
            <person name="Arachchi H.M."/>
            <person name="Berlin A.M."/>
            <person name="Chapman S.B."/>
            <person name="Dewar J."/>
            <person name="Goldberg J."/>
            <person name="Griggs A."/>
            <person name="Gujja S."/>
            <person name="Hansen M."/>
            <person name="Howarth C."/>
            <person name="Imamovic A."/>
            <person name="Larimer J."/>
            <person name="McCowan C."/>
            <person name="Murphy C."/>
            <person name="Neiman D."/>
            <person name="Pearson M."/>
            <person name="Priest M."/>
            <person name="Roberts A."/>
            <person name="Saif S."/>
            <person name="Shea T."/>
            <person name="Sisk P."/>
            <person name="Sykes S."/>
            <person name="Wortman J."/>
            <person name="Nusbaum C."/>
            <person name="Birren B."/>
        </authorList>
    </citation>
    <scope>NUCLEOTIDE SEQUENCE [LARGE SCALE GENOMIC DNA]</scope>
    <source>
        <strain evidence="1 2">NF135/5.C10</strain>
    </source>
</reference>
<organism evidence="1 2">
    <name type="scientific">Plasmodium falciparum NF135/5.C10</name>
    <dbReference type="NCBI Taxonomy" id="1036726"/>
    <lineage>
        <taxon>Eukaryota</taxon>
        <taxon>Sar</taxon>
        <taxon>Alveolata</taxon>
        <taxon>Apicomplexa</taxon>
        <taxon>Aconoidasida</taxon>
        <taxon>Haemosporida</taxon>
        <taxon>Plasmodiidae</taxon>
        <taxon>Plasmodium</taxon>
        <taxon>Plasmodium (Laverania)</taxon>
    </lineage>
</organism>
<dbReference type="AlphaFoldDB" id="W4I8I8"/>
<dbReference type="EMBL" id="KI926126">
    <property type="protein sequence ID" value="ETW40011.1"/>
    <property type="molecule type" value="Genomic_DNA"/>
</dbReference>